<comment type="caution">
    <text evidence="1">The sequence shown here is derived from an EMBL/GenBank/DDBJ whole genome shotgun (WGS) entry which is preliminary data.</text>
</comment>
<organism evidence="1 2">
    <name type="scientific">Stylosanthes scabra</name>
    <dbReference type="NCBI Taxonomy" id="79078"/>
    <lineage>
        <taxon>Eukaryota</taxon>
        <taxon>Viridiplantae</taxon>
        <taxon>Streptophyta</taxon>
        <taxon>Embryophyta</taxon>
        <taxon>Tracheophyta</taxon>
        <taxon>Spermatophyta</taxon>
        <taxon>Magnoliopsida</taxon>
        <taxon>eudicotyledons</taxon>
        <taxon>Gunneridae</taxon>
        <taxon>Pentapetalae</taxon>
        <taxon>rosids</taxon>
        <taxon>fabids</taxon>
        <taxon>Fabales</taxon>
        <taxon>Fabaceae</taxon>
        <taxon>Papilionoideae</taxon>
        <taxon>50 kb inversion clade</taxon>
        <taxon>dalbergioids sensu lato</taxon>
        <taxon>Dalbergieae</taxon>
        <taxon>Pterocarpus clade</taxon>
        <taxon>Stylosanthes</taxon>
    </lineage>
</organism>
<dbReference type="Proteomes" id="UP001341840">
    <property type="component" value="Unassembled WGS sequence"/>
</dbReference>
<feature type="non-terminal residue" evidence="1">
    <location>
        <position position="66"/>
    </location>
</feature>
<protein>
    <submittedName>
        <fullName evidence="1">Uncharacterized protein</fullName>
    </submittedName>
</protein>
<gene>
    <name evidence="1" type="ORF">PIB30_082216</name>
</gene>
<name>A0ABU6XRA3_9FABA</name>
<accession>A0ABU6XRA3</accession>
<keyword evidence="2" id="KW-1185">Reference proteome</keyword>
<evidence type="ECO:0000313" key="1">
    <source>
        <dbReference type="EMBL" id="MED6200131.1"/>
    </source>
</evidence>
<evidence type="ECO:0000313" key="2">
    <source>
        <dbReference type="Proteomes" id="UP001341840"/>
    </source>
</evidence>
<proteinExistence type="predicted"/>
<sequence>MSAIAVEIDCHLDIAFVTVSSVWRVHCVCQRGGTKTKADRRGGTEEDEHDCAKKMVLTKSRIYGST</sequence>
<dbReference type="EMBL" id="JASCZI010212705">
    <property type="protein sequence ID" value="MED6200131.1"/>
    <property type="molecule type" value="Genomic_DNA"/>
</dbReference>
<reference evidence="1 2" key="1">
    <citation type="journal article" date="2023" name="Plants (Basel)">
        <title>Bridging the Gap: Combining Genomics and Transcriptomics Approaches to Understand Stylosanthes scabra, an Orphan Legume from the Brazilian Caatinga.</title>
        <authorList>
            <person name="Ferreira-Neto J.R.C."/>
            <person name="da Silva M.D."/>
            <person name="Binneck E."/>
            <person name="de Melo N.F."/>
            <person name="da Silva R.H."/>
            <person name="de Melo A.L.T.M."/>
            <person name="Pandolfi V."/>
            <person name="Bustamante F.O."/>
            <person name="Brasileiro-Vidal A.C."/>
            <person name="Benko-Iseppon A.M."/>
        </authorList>
    </citation>
    <scope>NUCLEOTIDE SEQUENCE [LARGE SCALE GENOMIC DNA]</scope>
    <source>
        <tissue evidence="1">Leaves</tissue>
    </source>
</reference>